<reference evidence="6 7" key="1">
    <citation type="submission" date="2021-04" db="EMBL/GenBank/DDBJ databases">
        <title>Nocardia tengchongensis.</title>
        <authorList>
            <person name="Zhuang k."/>
            <person name="Ran Y."/>
            <person name="Li W."/>
        </authorList>
    </citation>
    <scope>NUCLEOTIDE SEQUENCE [LARGE SCALE GENOMIC DNA]</scope>
    <source>
        <strain evidence="6 7">CFH S0057</strain>
    </source>
</reference>
<dbReference type="InterPro" id="IPR050109">
    <property type="entry name" value="HTH-type_TetR-like_transc_reg"/>
</dbReference>
<feature type="DNA-binding region" description="H-T-H motif" evidence="4">
    <location>
        <begin position="34"/>
        <end position="53"/>
    </location>
</feature>
<keyword evidence="3" id="KW-0804">Transcription</keyword>
<sequence>MTQARAPRADAVRNRTKILSAAREQITAHGPDAGMDQIAAAAGVAVGTLYRHFPTKTDLVAAVVIEYVTRVADDAEAACARVESGARAWDELAAFLAGVVELTATNQAAKAAAQALGADPAAKAKEERATTALAVLIQAGQAAGDIHPDVTVGDIYLLFSAAPTDQPHSARTRWLTLVLPGLTTRARPSKP</sequence>
<gene>
    <name evidence="6" type="ORF">KHQ06_25390</name>
</gene>
<dbReference type="SUPFAM" id="SSF46689">
    <property type="entry name" value="Homeodomain-like"/>
    <property type="match status" value="1"/>
</dbReference>
<evidence type="ECO:0000313" key="7">
    <source>
        <dbReference type="Proteomes" id="UP000683310"/>
    </source>
</evidence>
<dbReference type="Pfam" id="PF21597">
    <property type="entry name" value="TetR_C_43"/>
    <property type="match status" value="1"/>
</dbReference>
<dbReference type="Gene3D" id="1.10.357.10">
    <property type="entry name" value="Tetracycline Repressor, domain 2"/>
    <property type="match status" value="1"/>
</dbReference>
<evidence type="ECO:0000256" key="3">
    <source>
        <dbReference type="ARBA" id="ARBA00023163"/>
    </source>
</evidence>
<evidence type="ECO:0000256" key="2">
    <source>
        <dbReference type="ARBA" id="ARBA00023125"/>
    </source>
</evidence>
<dbReference type="EMBL" id="CP074371">
    <property type="protein sequence ID" value="QVI19677.1"/>
    <property type="molecule type" value="Genomic_DNA"/>
</dbReference>
<evidence type="ECO:0000256" key="1">
    <source>
        <dbReference type="ARBA" id="ARBA00023015"/>
    </source>
</evidence>
<dbReference type="PANTHER" id="PTHR30055:SF234">
    <property type="entry name" value="HTH-TYPE TRANSCRIPTIONAL REGULATOR BETI"/>
    <property type="match status" value="1"/>
</dbReference>
<dbReference type="PANTHER" id="PTHR30055">
    <property type="entry name" value="HTH-TYPE TRANSCRIPTIONAL REGULATOR RUTR"/>
    <property type="match status" value="1"/>
</dbReference>
<dbReference type="Pfam" id="PF00440">
    <property type="entry name" value="TetR_N"/>
    <property type="match status" value="1"/>
</dbReference>
<dbReference type="InterPro" id="IPR001647">
    <property type="entry name" value="HTH_TetR"/>
</dbReference>
<proteinExistence type="predicted"/>
<dbReference type="PRINTS" id="PR00455">
    <property type="entry name" value="HTHTETR"/>
</dbReference>
<feature type="domain" description="HTH tetR-type" evidence="5">
    <location>
        <begin position="12"/>
        <end position="71"/>
    </location>
</feature>
<evidence type="ECO:0000256" key="4">
    <source>
        <dbReference type="PROSITE-ProRule" id="PRU00335"/>
    </source>
</evidence>
<dbReference type="SUPFAM" id="SSF48498">
    <property type="entry name" value="Tetracyclin repressor-like, C-terminal domain"/>
    <property type="match status" value="1"/>
</dbReference>
<dbReference type="Proteomes" id="UP000683310">
    <property type="component" value="Chromosome"/>
</dbReference>
<name>A0ABX8CJV7_9NOCA</name>
<evidence type="ECO:0000259" key="5">
    <source>
        <dbReference type="PROSITE" id="PS50977"/>
    </source>
</evidence>
<dbReference type="PROSITE" id="PS50977">
    <property type="entry name" value="HTH_TETR_2"/>
    <property type="match status" value="1"/>
</dbReference>
<keyword evidence="2 4" id="KW-0238">DNA-binding</keyword>
<keyword evidence="1" id="KW-0805">Transcription regulation</keyword>
<dbReference type="InterPro" id="IPR036271">
    <property type="entry name" value="Tet_transcr_reg_TetR-rel_C_sf"/>
</dbReference>
<accession>A0ABX8CJV7</accession>
<dbReference type="InterPro" id="IPR009057">
    <property type="entry name" value="Homeodomain-like_sf"/>
</dbReference>
<organism evidence="6 7">
    <name type="scientific">Nocardia tengchongensis</name>
    <dbReference type="NCBI Taxonomy" id="2055889"/>
    <lineage>
        <taxon>Bacteria</taxon>
        <taxon>Bacillati</taxon>
        <taxon>Actinomycetota</taxon>
        <taxon>Actinomycetes</taxon>
        <taxon>Mycobacteriales</taxon>
        <taxon>Nocardiaceae</taxon>
        <taxon>Nocardia</taxon>
    </lineage>
</organism>
<evidence type="ECO:0000313" key="6">
    <source>
        <dbReference type="EMBL" id="QVI19677.1"/>
    </source>
</evidence>
<protein>
    <submittedName>
        <fullName evidence="6">TetR/AcrR family transcriptional regulator</fullName>
    </submittedName>
</protein>
<dbReference type="InterPro" id="IPR049445">
    <property type="entry name" value="TetR_SbtR-like_C"/>
</dbReference>
<keyword evidence="7" id="KW-1185">Reference proteome</keyword>